<keyword evidence="3" id="KW-1185">Reference proteome</keyword>
<feature type="compositionally biased region" description="Basic residues" evidence="1">
    <location>
        <begin position="215"/>
        <end position="233"/>
    </location>
</feature>
<dbReference type="AlphaFoldDB" id="A0AAD5WTJ7"/>
<accession>A0AAD5WTJ7</accession>
<feature type="compositionally biased region" description="Polar residues" evidence="1">
    <location>
        <begin position="345"/>
        <end position="359"/>
    </location>
</feature>
<name>A0AAD5WTJ7_9PEZI</name>
<feature type="region of interest" description="Disordered" evidence="1">
    <location>
        <begin position="206"/>
        <end position="241"/>
    </location>
</feature>
<sequence>MGFSQDAPDPIPVPPGSNHHLNDIISHHRYLPGSNSAPFKKPPYIKKCFCTECHQSGLKGLLRLAQNVAWAGELDPPRNETRKYRFPHHDGIEGQDLAREAGPGEYLPGDFKEGRIAGGQGRFQLRKRPSLSREEAFSDFSTSTKSNSSSRTNSWSGKDDDNSQNGKGRDNGGLTDLEVAELYRLGILYDDEHVRGEGFSLDSIEHREPQFSLRPAKRQRRSARRNPTKKHGKSNSIASSTSSAFEMISPSMGPSPLPLDLSFADLGSDETIANYLISNPDFEFPGFDHIIESESDFLGQHSRNMSSVSRSAVPVTVIYEVDESEEKVVPSVEELPELTHDEDSQSTQDSSFPSTQQDDNGLYDTDSDHSDEEGTEEEDWEDIRPESAISPPPQGDGQDAWIVLGDDS</sequence>
<comment type="caution">
    <text evidence="2">The sequence shown here is derived from an EMBL/GenBank/DDBJ whole genome shotgun (WGS) entry which is preliminary data.</text>
</comment>
<feature type="compositionally biased region" description="Acidic residues" evidence="1">
    <location>
        <begin position="369"/>
        <end position="381"/>
    </location>
</feature>
<proteinExistence type="predicted"/>
<evidence type="ECO:0000313" key="3">
    <source>
        <dbReference type="Proteomes" id="UP001201980"/>
    </source>
</evidence>
<reference evidence="2" key="1">
    <citation type="submission" date="2022-07" db="EMBL/GenBank/DDBJ databases">
        <title>Draft genome sequence of Zalerion maritima ATCC 34329, a (micro)plastics degrading marine fungus.</title>
        <authorList>
            <person name="Paco A."/>
            <person name="Goncalves M.F.M."/>
            <person name="Rocha-Santos T.A.P."/>
            <person name="Alves A."/>
        </authorList>
    </citation>
    <scope>NUCLEOTIDE SEQUENCE</scope>
    <source>
        <strain evidence="2">ATCC 34329</strain>
    </source>
</reference>
<feature type="compositionally biased region" description="Low complexity" evidence="1">
    <location>
        <begin position="138"/>
        <end position="156"/>
    </location>
</feature>
<organism evidence="2 3">
    <name type="scientific">Zalerion maritima</name>
    <dbReference type="NCBI Taxonomy" id="339359"/>
    <lineage>
        <taxon>Eukaryota</taxon>
        <taxon>Fungi</taxon>
        <taxon>Dikarya</taxon>
        <taxon>Ascomycota</taxon>
        <taxon>Pezizomycotina</taxon>
        <taxon>Sordariomycetes</taxon>
        <taxon>Lulworthiomycetidae</taxon>
        <taxon>Lulworthiales</taxon>
        <taxon>Lulworthiaceae</taxon>
        <taxon>Zalerion</taxon>
    </lineage>
</organism>
<dbReference type="EMBL" id="JAKWBI020000152">
    <property type="protein sequence ID" value="KAJ2901438.1"/>
    <property type="molecule type" value="Genomic_DNA"/>
</dbReference>
<feature type="region of interest" description="Disordered" evidence="1">
    <location>
        <begin position="85"/>
        <end position="173"/>
    </location>
</feature>
<evidence type="ECO:0000256" key="1">
    <source>
        <dbReference type="SAM" id="MobiDB-lite"/>
    </source>
</evidence>
<dbReference type="Proteomes" id="UP001201980">
    <property type="component" value="Unassembled WGS sequence"/>
</dbReference>
<protein>
    <submittedName>
        <fullName evidence="2">Uncharacterized protein</fullName>
    </submittedName>
</protein>
<evidence type="ECO:0000313" key="2">
    <source>
        <dbReference type="EMBL" id="KAJ2901438.1"/>
    </source>
</evidence>
<gene>
    <name evidence="2" type="ORF">MKZ38_001868</name>
</gene>
<feature type="compositionally biased region" description="Basic and acidic residues" evidence="1">
    <location>
        <begin position="85"/>
        <end position="99"/>
    </location>
</feature>
<feature type="region of interest" description="Disordered" evidence="1">
    <location>
        <begin position="325"/>
        <end position="408"/>
    </location>
</feature>